<protein>
    <submittedName>
        <fullName evidence="7">FAD-dependent oxidoreductase</fullName>
    </submittedName>
</protein>
<keyword evidence="3" id="KW-0285">Flavoprotein</keyword>
<evidence type="ECO:0000259" key="6">
    <source>
        <dbReference type="Pfam" id="PF07992"/>
    </source>
</evidence>
<comment type="similarity">
    <text evidence="2">Belongs to the FAD-dependent oxidoreductase family.</text>
</comment>
<dbReference type="PRINTS" id="PR00368">
    <property type="entry name" value="FADPNR"/>
</dbReference>
<dbReference type="Proteomes" id="UP000324209">
    <property type="component" value="Chromosome"/>
</dbReference>
<dbReference type="PANTHER" id="PTHR43429:SF3">
    <property type="entry name" value="NITRITE REDUCTASE [NAD(P)H]"/>
    <property type="match status" value="1"/>
</dbReference>
<evidence type="ECO:0000313" key="8">
    <source>
        <dbReference type="Proteomes" id="UP000324209"/>
    </source>
</evidence>
<sequence>MKKSWFSSGLFLRMILMKKSISYYDYIIIGASKAGLTAATVLREIQKDAAILIINGEDRLPYKRTHLTKFLARGFDTDDFALEKRAWFQEQCIDLLDSPAQSIDSKEKSLRCADDKKYFWGTLLLATGAVPKELSIPGHQWLSHLRTARDTESIRAKLLQCKDVLVLGQGVEGVELAEQCSRLGLTVTLIGRDDRLMKRWLDESQSARLLALLEQKGVRCIFGQSPCEIGKEGEGYTMKCDNQQFHGDMILSSTGICGNPVLAEDLGIYAQTGVPTDLYCQTEIPGIYAAGDVVQTPPGWPTGLWHWAEYLGTVAAMNMGGQKQMMENRPTRLKSEPFGSFYYSMSYQEVQSSDKSDVFMDNDRGYVRIFSREGRSISALMTGLGKGISKILDAGVKIGKAPGKIFATIEEAMKDGE</sequence>
<keyword evidence="4" id="KW-0274">FAD</keyword>
<gene>
    <name evidence="7" type="ORF">EXM22_00160</name>
</gene>
<keyword evidence="8" id="KW-1185">Reference proteome</keyword>
<dbReference type="PRINTS" id="PR00469">
    <property type="entry name" value="PNDRDTASEII"/>
</dbReference>
<dbReference type="AlphaFoldDB" id="A0A5C1QGP7"/>
<dbReference type="InterPro" id="IPR023753">
    <property type="entry name" value="FAD/NAD-binding_dom"/>
</dbReference>
<comment type="cofactor">
    <cofactor evidence="1">
        <name>FAD</name>
        <dbReference type="ChEBI" id="CHEBI:57692"/>
    </cofactor>
</comment>
<dbReference type="InterPro" id="IPR036188">
    <property type="entry name" value="FAD/NAD-bd_sf"/>
</dbReference>
<accession>A0A5C1QGP7</accession>
<dbReference type="Gene3D" id="3.50.50.60">
    <property type="entry name" value="FAD/NAD(P)-binding domain"/>
    <property type="match status" value="2"/>
</dbReference>
<organism evidence="7 8">
    <name type="scientific">Oceanispirochaeta crateris</name>
    <dbReference type="NCBI Taxonomy" id="2518645"/>
    <lineage>
        <taxon>Bacteria</taxon>
        <taxon>Pseudomonadati</taxon>
        <taxon>Spirochaetota</taxon>
        <taxon>Spirochaetia</taxon>
        <taxon>Spirochaetales</taxon>
        <taxon>Spirochaetaceae</taxon>
        <taxon>Oceanispirochaeta</taxon>
    </lineage>
</organism>
<keyword evidence="5" id="KW-0812">Transmembrane</keyword>
<keyword evidence="5" id="KW-0472">Membrane</keyword>
<dbReference type="InterPro" id="IPR050260">
    <property type="entry name" value="FAD-bd_OxRdtase"/>
</dbReference>
<dbReference type="OrthoDB" id="368295at2"/>
<feature type="domain" description="FAD/NAD(P)-binding" evidence="6">
    <location>
        <begin position="24"/>
        <end position="302"/>
    </location>
</feature>
<dbReference type="SUPFAM" id="SSF51905">
    <property type="entry name" value="FAD/NAD(P)-binding domain"/>
    <property type="match status" value="1"/>
</dbReference>
<reference evidence="7 8" key="1">
    <citation type="submission" date="2019-02" db="EMBL/GenBank/DDBJ databases">
        <title>Complete Genome Sequence and Methylome Analysis of free living Spirochaetas.</title>
        <authorList>
            <person name="Fomenkov A."/>
            <person name="Dubinina G."/>
            <person name="Leshcheva N."/>
            <person name="Mikheeva N."/>
            <person name="Grabovich M."/>
            <person name="Vincze T."/>
            <person name="Roberts R.J."/>
        </authorList>
    </citation>
    <scope>NUCLEOTIDE SEQUENCE [LARGE SCALE GENOMIC DNA]</scope>
    <source>
        <strain evidence="7 8">K2</strain>
    </source>
</reference>
<evidence type="ECO:0000256" key="3">
    <source>
        <dbReference type="ARBA" id="ARBA00022630"/>
    </source>
</evidence>
<keyword evidence="5" id="KW-1133">Transmembrane helix</keyword>
<evidence type="ECO:0000313" key="7">
    <source>
        <dbReference type="EMBL" id="QEN06478.1"/>
    </source>
</evidence>
<evidence type="ECO:0000256" key="5">
    <source>
        <dbReference type="SAM" id="Phobius"/>
    </source>
</evidence>
<evidence type="ECO:0000256" key="2">
    <source>
        <dbReference type="ARBA" id="ARBA00006442"/>
    </source>
</evidence>
<dbReference type="Pfam" id="PF07992">
    <property type="entry name" value="Pyr_redox_2"/>
    <property type="match status" value="1"/>
</dbReference>
<evidence type="ECO:0000256" key="4">
    <source>
        <dbReference type="ARBA" id="ARBA00022827"/>
    </source>
</evidence>
<dbReference type="EMBL" id="CP036150">
    <property type="protein sequence ID" value="QEN06478.1"/>
    <property type="molecule type" value="Genomic_DNA"/>
</dbReference>
<evidence type="ECO:0000256" key="1">
    <source>
        <dbReference type="ARBA" id="ARBA00001974"/>
    </source>
</evidence>
<proteinExistence type="inferred from homology"/>
<dbReference type="GO" id="GO:0016491">
    <property type="term" value="F:oxidoreductase activity"/>
    <property type="evidence" value="ECO:0007669"/>
    <property type="project" value="InterPro"/>
</dbReference>
<dbReference type="PANTHER" id="PTHR43429">
    <property type="entry name" value="PYRIDINE NUCLEOTIDE-DISULFIDE OXIDOREDUCTASE DOMAIN-CONTAINING"/>
    <property type="match status" value="1"/>
</dbReference>
<dbReference type="KEGG" id="ock:EXM22_00160"/>
<feature type="transmembrane region" description="Helical" evidence="5">
    <location>
        <begin position="21"/>
        <end position="42"/>
    </location>
</feature>
<name>A0A5C1QGP7_9SPIO</name>